<keyword evidence="8" id="KW-0998">Cell outer membrane</keyword>
<evidence type="ECO:0000313" key="11">
    <source>
        <dbReference type="EMBL" id="VAW16114.1"/>
    </source>
</evidence>
<dbReference type="AlphaFoldDB" id="A0A3B0U5M4"/>
<evidence type="ECO:0000259" key="10">
    <source>
        <dbReference type="Pfam" id="PF07715"/>
    </source>
</evidence>
<keyword evidence="5" id="KW-0798">TonB box</keyword>
<feature type="domain" description="TonB-dependent receptor-like beta-barrel" evidence="9">
    <location>
        <begin position="290"/>
        <end position="738"/>
    </location>
</feature>
<dbReference type="SUPFAM" id="SSF56935">
    <property type="entry name" value="Porins"/>
    <property type="match status" value="1"/>
</dbReference>
<dbReference type="GO" id="GO:0044718">
    <property type="term" value="P:siderophore transmembrane transport"/>
    <property type="evidence" value="ECO:0007669"/>
    <property type="project" value="TreeGrafter"/>
</dbReference>
<dbReference type="Pfam" id="PF00593">
    <property type="entry name" value="TonB_dep_Rec_b-barrel"/>
    <property type="match status" value="1"/>
</dbReference>
<accession>A0A3B0U5M4</accession>
<dbReference type="Pfam" id="PF13715">
    <property type="entry name" value="CarbopepD_reg_2"/>
    <property type="match status" value="1"/>
</dbReference>
<dbReference type="GO" id="GO:0009279">
    <property type="term" value="C:cell outer membrane"/>
    <property type="evidence" value="ECO:0007669"/>
    <property type="project" value="UniProtKB-SubCell"/>
</dbReference>
<name>A0A3B0U5M4_9ZZZZ</name>
<dbReference type="InterPro" id="IPR008969">
    <property type="entry name" value="CarboxyPept-like_regulatory"/>
</dbReference>
<dbReference type="GO" id="GO:0015344">
    <property type="term" value="F:siderophore uptake transmembrane transporter activity"/>
    <property type="evidence" value="ECO:0007669"/>
    <property type="project" value="TreeGrafter"/>
</dbReference>
<feature type="domain" description="TonB-dependent receptor plug" evidence="10">
    <location>
        <begin position="140"/>
        <end position="218"/>
    </location>
</feature>
<dbReference type="Pfam" id="PF07715">
    <property type="entry name" value="Plug"/>
    <property type="match status" value="1"/>
</dbReference>
<evidence type="ECO:0000256" key="7">
    <source>
        <dbReference type="ARBA" id="ARBA00023170"/>
    </source>
</evidence>
<dbReference type="PROSITE" id="PS52016">
    <property type="entry name" value="TONB_DEPENDENT_REC_3"/>
    <property type="match status" value="1"/>
</dbReference>
<keyword evidence="4" id="KW-0732">Signal</keyword>
<dbReference type="EMBL" id="UOEL01000129">
    <property type="protein sequence ID" value="VAW16114.1"/>
    <property type="molecule type" value="Genomic_DNA"/>
</dbReference>
<evidence type="ECO:0000256" key="4">
    <source>
        <dbReference type="ARBA" id="ARBA00022729"/>
    </source>
</evidence>
<sequence>MRYFLILIQLLAFTIGSAQTVTVSGYIFDAETGERLIGANIYDTTSKKGSVSNDYGFYSLSMPESQETILMISYLGYTTVKEKIFPTENQKSDFVLLSENFLLDGVVLTATKEIPIEKRNEIGVLTIPVEQIEMLPALGGEVDVLKALQLMPGVQSGNEGSSGLYVRGGSPDQNLVLLDDVPMYYVNHLGGFVSTFNIDAISNVKLIKGGFPAQYGGRLSSILNIRMKDGNMKKFEGSGMIGMVAAKLALQGPIKKDTTSYMISARRMLYDLLTRPISKIAFDGVSLGYTFYDFNAKINHKFSDTDRLYFSTYLGNDRSTIRKKGDDAFKNTLAWGNNLAALRWNHVYGQKLFSNATLSYTRYRFETSTEGEFTNNGEKFESSRKFLSGIYDFGAKIDFEYFASSRYKFKFGGNSIYHTFKPGATTNRQSTNGQRTLDNTVGSTDTFAWENAAYLENEIRIGDRINTNLGFRGAVYHVNGTDYVSLEPRVLASYLVSKNMSIKAAYSRMQQNVHLLTNTGVGMPTDLWVPATDEVAPQTSQQWSLGVAKSVKDGIYEFSAEAYYKNMKNLIEYKEGASFLGTTTNWEDLVESDGEGTSYGLELLLQKKEGRTTGWVGYTWSKTDRQFEDINGGKKFPYRYDRRHDASIVVAHQLNKKVDVSATWVYGTGAAFTLPIGKYDIIDESEDYFGSEGFSEVYIYGERNASRMRAFHKLDVGVNFRKKKKWGERTLNISIYNLYNRQNPYFYFVDGEEKRDAEGNFAGYENNFLSQQSLFPILPSISYSFRF</sequence>
<organism evidence="11">
    <name type="scientific">hydrothermal vent metagenome</name>
    <dbReference type="NCBI Taxonomy" id="652676"/>
    <lineage>
        <taxon>unclassified sequences</taxon>
        <taxon>metagenomes</taxon>
        <taxon>ecological metagenomes</taxon>
    </lineage>
</organism>
<evidence type="ECO:0000256" key="1">
    <source>
        <dbReference type="ARBA" id="ARBA00004571"/>
    </source>
</evidence>
<gene>
    <name evidence="11" type="ORF">MNBD_BACTEROID03-1285</name>
</gene>
<dbReference type="InterPro" id="IPR039426">
    <property type="entry name" value="TonB-dep_rcpt-like"/>
</dbReference>
<comment type="subcellular location">
    <subcellularLocation>
        <location evidence="1">Cell outer membrane</location>
        <topology evidence="1">Multi-pass membrane protein</topology>
    </subcellularLocation>
</comment>
<dbReference type="InterPro" id="IPR036942">
    <property type="entry name" value="Beta-barrel_TonB_sf"/>
</dbReference>
<dbReference type="InterPro" id="IPR012910">
    <property type="entry name" value="Plug_dom"/>
</dbReference>
<dbReference type="Gene3D" id="2.170.130.10">
    <property type="entry name" value="TonB-dependent receptor, plug domain"/>
    <property type="match status" value="1"/>
</dbReference>
<dbReference type="PANTHER" id="PTHR30069">
    <property type="entry name" value="TONB-DEPENDENT OUTER MEMBRANE RECEPTOR"/>
    <property type="match status" value="1"/>
</dbReference>
<dbReference type="SUPFAM" id="SSF49464">
    <property type="entry name" value="Carboxypeptidase regulatory domain-like"/>
    <property type="match status" value="1"/>
</dbReference>
<evidence type="ECO:0000256" key="8">
    <source>
        <dbReference type="ARBA" id="ARBA00023237"/>
    </source>
</evidence>
<evidence type="ECO:0000256" key="2">
    <source>
        <dbReference type="ARBA" id="ARBA00022448"/>
    </source>
</evidence>
<dbReference type="PANTHER" id="PTHR30069:SF29">
    <property type="entry name" value="HEMOGLOBIN AND HEMOGLOBIN-HAPTOGLOBIN-BINDING PROTEIN 1-RELATED"/>
    <property type="match status" value="1"/>
</dbReference>
<evidence type="ECO:0000259" key="9">
    <source>
        <dbReference type="Pfam" id="PF00593"/>
    </source>
</evidence>
<dbReference type="Gene3D" id="2.40.170.20">
    <property type="entry name" value="TonB-dependent receptor, beta-barrel domain"/>
    <property type="match status" value="1"/>
</dbReference>
<evidence type="ECO:0000256" key="6">
    <source>
        <dbReference type="ARBA" id="ARBA00023136"/>
    </source>
</evidence>
<reference evidence="11" key="1">
    <citation type="submission" date="2018-06" db="EMBL/GenBank/DDBJ databases">
        <authorList>
            <person name="Zhirakovskaya E."/>
        </authorList>
    </citation>
    <scope>NUCLEOTIDE SEQUENCE</scope>
</reference>
<keyword evidence="6" id="KW-0472">Membrane</keyword>
<protein>
    <submittedName>
        <fullName evidence="11">TonB-dependent receptor</fullName>
    </submittedName>
</protein>
<dbReference type="InterPro" id="IPR037066">
    <property type="entry name" value="Plug_dom_sf"/>
</dbReference>
<keyword evidence="3" id="KW-0812">Transmembrane</keyword>
<keyword evidence="2" id="KW-0813">Transport</keyword>
<keyword evidence="7 11" id="KW-0675">Receptor</keyword>
<evidence type="ECO:0000256" key="3">
    <source>
        <dbReference type="ARBA" id="ARBA00022692"/>
    </source>
</evidence>
<evidence type="ECO:0000256" key="5">
    <source>
        <dbReference type="ARBA" id="ARBA00023077"/>
    </source>
</evidence>
<dbReference type="InterPro" id="IPR000531">
    <property type="entry name" value="Beta-barrel_TonB"/>
</dbReference>
<proteinExistence type="predicted"/>